<organism evidence="7 8">
    <name type="scientific">Roseibium aggregatum</name>
    <dbReference type="NCBI Taxonomy" id="187304"/>
    <lineage>
        <taxon>Bacteria</taxon>
        <taxon>Pseudomonadati</taxon>
        <taxon>Pseudomonadota</taxon>
        <taxon>Alphaproteobacteria</taxon>
        <taxon>Hyphomicrobiales</taxon>
        <taxon>Stappiaceae</taxon>
        <taxon>Roseibium</taxon>
    </lineage>
</organism>
<dbReference type="GO" id="GO:0016787">
    <property type="term" value="F:hydrolase activity"/>
    <property type="evidence" value="ECO:0007669"/>
    <property type="project" value="UniProtKB-KW"/>
</dbReference>
<dbReference type="InterPro" id="IPR002716">
    <property type="entry name" value="PIN_dom"/>
</dbReference>
<dbReference type="Gene3D" id="3.40.50.1010">
    <property type="entry name" value="5'-nuclease"/>
    <property type="match status" value="1"/>
</dbReference>
<keyword evidence="4 5" id="KW-0378">Hydrolase</keyword>
<evidence type="ECO:0000256" key="5">
    <source>
        <dbReference type="HAMAP-Rule" id="MF_00265"/>
    </source>
</evidence>
<keyword evidence="1 5" id="KW-1277">Toxin-antitoxin system</keyword>
<comment type="cofactor">
    <cofactor evidence="5">
        <name>Mg(2+)</name>
        <dbReference type="ChEBI" id="CHEBI:18420"/>
    </cofactor>
</comment>
<evidence type="ECO:0000313" key="8">
    <source>
        <dbReference type="Proteomes" id="UP000048926"/>
    </source>
</evidence>
<comment type="similarity">
    <text evidence="5">Belongs to the PINc/VapC protein family.</text>
</comment>
<gene>
    <name evidence="5" type="primary">vapC</name>
    <name evidence="7" type="ORF">LAL4801_06211</name>
</gene>
<dbReference type="InterPro" id="IPR029060">
    <property type="entry name" value="PIN-like_dom_sf"/>
</dbReference>
<dbReference type="Proteomes" id="UP000048926">
    <property type="component" value="Unassembled WGS sequence"/>
</dbReference>
<evidence type="ECO:0000256" key="2">
    <source>
        <dbReference type="ARBA" id="ARBA00022722"/>
    </source>
</evidence>
<sequence length="142" mass="15299">MSFVDASVIVAILNEEPGFEELEKRLANTEGQLYVSPMVRFEAVAALSRLQVTVAKGKVDREQVIAEARSLVDEFIQALQAKEVVIDARTGAGALDAMACYGKVAGHPAALNLGDCFAYASAKTYRLPLIYKGNDFSQTDLG</sequence>
<keyword evidence="5" id="KW-0800">Toxin</keyword>
<keyword evidence="3 5" id="KW-0479">Metal-binding</keyword>
<proteinExistence type="inferred from homology"/>
<dbReference type="GO" id="GO:0090729">
    <property type="term" value="F:toxin activity"/>
    <property type="evidence" value="ECO:0007669"/>
    <property type="project" value="UniProtKB-KW"/>
</dbReference>
<dbReference type="OrthoDB" id="32625at2"/>
<dbReference type="SUPFAM" id="SSF88723">
    <property type="entry name" value="PIN domain-like"/>
    <property type="match status" value="1"/>
</dbReference>
<evidence type="ECO:0000256" key="3">
    <source>
        <dbReference type="ARBA" id="ARBA00022723"/>
    </source>
</evidence>
<name>A0A0M6YCC1_9HYPH</name>
<dbReference type="GO" id="GO:0000287">
    <property type="term" value="F:magnesium ion binding"/>
    <property type="evidence" value="ECO:0007669"/>
    <property type="project" value="UniProtKB-UniRule"/>
</dbReference>
<evidence type="ECO:0000259" key="6">
    <source>
        <dbReference type="Pfam" id="PF01850"/>
    </source>
</evidence>
<reference evidence="8" key="1">
    <citation type="submission" date="2015-07" db="EMBL/GenBank/DDBJ databases">
        <authorList>
            <person name="Rodrigo-Torres Lidia"/>
            <person name="Arahal R.David."/>
        </authorList>
    </citation>
    <scope>NUCLEOTIDE SEQUENCE [LARGE SCALE GENOMIC DNA]</scope>
    <source>
        <strain evidence="8">CECT 4801</strain>
    </source>
</reference>
<comment type="function">
    <text evidence="5">Toxic component of a toxin-antitoxin (TA) system. An RNase.</text>
</comment>
<evidence type="ECO:0000256" key="1">
    <source>
        <dbReference type="ARBA" id="ARBA00022649"/>
    </source>
</evidence>
<evidence type="ECO:0000313" key="7">
    <source>
        <dbReference type="EMBL" id="CTQ47742.1"/>
    </source>
</evidence>
<feature type="binding site" evidence="5">
    <location>
        <position position="115"/>
    </location>
    <ligand>
        <name>Mg(2+)</name>
        <dbReference type="ChEBI" id="CHEBI:18420"/>
    </ligand>
</feature>
<keyword evidence="5" id="KW-0460">Magnesium</keyword>
<dbReference type="GO" id="GO:0004540">
    <property type="term" value="F:RNA nuclease activity"/>
    <property type="evidence" value="ECO:0007669"/>
    <property type="project" value="InterPro"/>
</dbReference>
<accession>A0A0M6YCC1</accession>
<dbReference type="CDD" id="cd09871">
    <property type="entry name" value="PIN_MtVapC28-VapC30-like"/>
    <property type="match status" value="1"/>
</dbReference>
<dbReference type="InterPro" id="IPR022907">
    <property type="entry name" value="VapC_family"/>
</dbReference>
<dbReference type="EC" id="3.1.-.-" evidence="5"/>
<feature type="domain" description="PIN" evidence="6">
    <location>
        <begin position="3"/>
        <end position="140"/>
    </location>
</feature>
<dbReference type="Pfam" id="PF01850">
    <property type="entry name" value="PIN"/>
    <property type="match status" value="1"/>
</dbReference>
<dbReference type="EMBL" id="CXST01000027">
    <property type="protein sequence ID" value="CTQ47742.1"/>
    <property type="molecule type" value="Genomic_DNA"/>
</dbReference>
<keyword evidence="2 5" id="KW-0540">Nuclease</keyword>
<protein>
    <recommendedName>
        <fullName evidence="5">Ribonuclease VapC</fullName>
        <shortName evidence="5">RNase VapC</shortName>
        <ecNumber evidence="5">3.1.-.-</ecNumber>
    </recommendedName>
    <alternativeName>
        <fullName evidence="5">Toxin VapC</fullName>
    </alternativeName>
</protein>
<evidence type="ECO:0000256" key="4">
    <source>
        <dbReference type="ARBA" id="ARBA00022801"/>
    </source>
</evidence>
<keyword evidence="8" id="KW-1185">Reference proteome</keyword>
<feature type="binding site" evidence="5">
    <location>
        <position position="5"/>
    </location>
    <ligand>
        <name>Mg(2+)</name>
        <dbReference type="ChEBI" id="CHEBI:18420"/>
    </ligand>
</feature>
<dbReference type="RefSeq" id="WP_055661732.1">
    <property type="nucleotide sequence ID" value="NZ_CXST01000027.1"/>
</dbReference>
<dbReference type="HAMAP" id="MF_00265">
    <property type="entry name" value="VapC_Nob1"/>
    <property type="match status" value="1"/>
</dbReference>
<dbReference type="AlphaFoldDB" id="A0A0M6YCC1"/>